<keyword evidence="4" id="KW-1185">Reference proteome</keyword>
<dbReference type="OrthoDB" id="2338078at2759"/>
<evidence type="ECO:0000256" key="1">
    <source>
        <dbReference type="SAM" id="MobiDB-lite"/>
    </source>
</evidence>
<evidence type="ECO:0000313" key="3">
    <source>
        <dbReference type="EMBL" id="CAG8521119.1"/>
    </source>
</evidence>
<dbReference type="Proteomes" id="UP000789572">
    <property type="component" value="Unassembled WGS sequence"/>
</dbReference>
<dbReference type="Pfam" id="PF13837">
    <property type="entry name" value="Myb_DNA-bind_4"/>
    <property type="match status" value="1"/>
</dbReference>
<protein>
    <submittedName>
        <fullName evidence="3">2551_t:CDS:1</fullName>
    </submittedName>
</protein>
<sequence>MGQRTLWDPAATMCLIKARKQHDVEFRANKRTKQVWIKVSSYLRNNGHQFDHHQCHVKWKNLLRDFRQTKRENMNLQDGLQKEMTSGTNLYKMIDNFIELKDDSSDYQENDSKNSWEHTSSLQSDDGQQPPLLNRRPSITDNLAMSSNIRNFQTPPFIPQSSPPVGLPSPIQPSTTGITPNGPLPKISSLAPGLHTNNINLSRPRKKPTKRLRGPDMDQSSLSEDLVMSHAVSIPTASMSPQSASPNQRLFQRVSVHTRKRSPFKENIVVGHGMTFKDLLDYVFPHNPPDRKRFSVKTALENGSEFMPNQLIEAVLGSREYMDLWIDIEDEVVDYNELF</sequence>
<gene>
    <name evidence="3" type="ORF">POCULU_LOCUS3576</name>
</gene>
<feature type="compositionally biased region" description="Polar residues" evidence="1">
    <location>
        <begin position="117"/>
        <end position="127"/>
    </location>
</feature>
<proteinExistence type="predicted"/>
<organism evidence="3 4">
    <name type="scientific">Paraglomus occultum</name>
    <dbReference type="NCBI Taxonomy" id="144539"/>
    <lineage>
        <taxon>Eukaryota</taxon>
        <taxon>Fungi</taxon>
        <taxon>Fungi incertae sedis</taxon>
        <taxon>Mucoromycota</taxon>
        <taxon>Glomeromycotina</taxon>
        <taxon>Glomeromycetes</taxon>
        <taxon>Paraglomerales</taxon>
        <taxon>Paraglomeraceae</taxon>
        <taxon>Paraglomus</taxon>
    </lineage>
</organism>
<feature type="region of interest" description="Disordered" evidence="1">
    <location>
        <begin position="150"/>
        <end position="221"/>
    </location>
</feature>
<name>A0A9N9A8C2_9GLOM</name>
<dbReference type="InterPro" id="IPR044822">
    <property type="entry name" value="Myb_DNA-bind_4"/>
</dbReference>
<feature type="compositionally biased region" description="Basic residues" evidence="1">
    <location>
        <begin position="203"/>
        <end position="212"/>
    </location>
</feature>
<evidence type="ECO:0000259" key="2">
    <source>
        <dbReference type="Pfam" id="PF13837"/>
    </source>
</evidence>
<accession>A0A9N9A8C2</accession>
<dbReference type="EMBL" id="CAJVPJ010000403">
    <property type="protein sequence ID" value="CAG8521119.1"/>
    <property type="molecule type" value="Genomic_DNA"/>
</dbReference>
<feature type="compositionally biased region" description="Pro residues" evidence="1">
    <location>
        <begin position="156"/>
        <end position="171"/>
    </location>
</feature>
<evidence type="ECO:0000313" key="4">
    <source>
        <dbReference type="Proteomes" id="UP000789572"/>
    </source>
</evidence>
<dbReference type="AlphaFoldDB" id="A0A9N9A8C2"/>
<reference evidence="3" key="1">
    <citation type="submission" date="2021-06" db="EMBL/GenBank/DDBJ databases">
        <authorList>
            <person name="Kallberg Y."/>
            <person name="Tangrot J."/>
            <person name="Rosling A."/>
        </authorList>
    </citation>
    <scope>NUCLEOTIDE SEQUENCE</scope>
    <source>
        <strain evidence="3">IA702</strain>
    </source>
</reference>
<dbReference type="Gene3D" id="1.10.10.60">
    <property type="entry name" value="Homeodomain-like"/>
    <property type="match status" value="1"/>
</dbReference>
<feature type="region of interest" description="Disordered" evidence="1">
    <location>
        <begin position="104"/>
        <end position="138"/>
    </location>
</feature>
<feature type="compositionally biased region" description="Basic and acidic residues" evidence="1">
    <location>
        <begin position="104"/>
        <end position="116"/>
    </location>
</feature>
<comment type="caution">
    <text evidence="3">The sequence shown here is derived from an EMBL/GenBank/DDBJ whole genome shotgun (WGS) entry which is preliminary data.</text>
</comment>
<feature type="domain" description="Myb/SANT-like DNA-binding" evidence="2">
    <location>
        <begin position="5"/>
        <end position="75"/>
    </location>
</feature>